<feature type="chain" id="PRO_5006622489" evidence="1">
    <location>
        <begin position="23"/>
        <end position="405"/>
    </location>
</feature>
<accession>A0A0S4JMN0</accession>
<reference evidence="4" key="1">
    <citation type="submission" date="2015-09" db="EMBL/GenBank/DDBJ databases">
        <authorList>
            <consortium name="Pathogen Informatics"/>
        </authorList>
    </citation>
    <scope>NUCLEOTIDE SEQUENCE [LARGE SCALE GENOMIC DNA]</scope>
    <source>
        <strain evidence="4">Lake Konstanz</strain>
    </source>
</reference>
<dbReference type="PANTHER" id="PTHR46546">
    <property type="entry name" value="SHEWANELLA-LIKE PROTEIN PHOSPHATASE 1"/>
    <property type="match status" value="1"/>
</dbReference>
<dbReference type="InterPro" id="IPR029052">
    <property type="entry name" value="Metallo-depent_PP-like"/>
</dbReference>
<dbReference type="Gene3D" id="3.60.21.10">
    <property type="match status" value="1"/>
</dbReference>
<proteinExistence type="predicted"/>
<dbReference type="PANTHER" id="PTHR46546:SF4">
    <property type="entry name" value="SHEWANELLA-LIKE PROTEIN PHOSPHATASE 1"/>
    <property type="match status" value="1"/>
</dbReference>
<dbReference type="GO" id="GO:0016787">
    <property type="term" value="F:hydrolase activity"/>
    <property type="evidence" value="ECO:0007669"/>
    <property type="project" value="InterPro"/>
</dbReference>
<keyword evidence="1" id="KW-0732">Signal</keyword>
<dbReference type="Proteomes" id="UP000051952">
    <property type="component" value="Unassembled WGS sequence"/>
</dbReference>
<dbReference type="Pfam" id="PF00149">
    <property type="entry name" value="Metallophos"/>
    <property type="match status" value="1"/>
</dbReference>
<dbReference type="VEuPathDB" id="TriTrypDB:BSAL_27440"/>
<organism evidence="3 4">
    <name type="scientific">Bodo saltans</name>
    <name type="common">Flagellated protozoan</name>
    <dbReference type="NCBI Taxonomy" id="75058"/>
    <lineage>
        <taxon>Eukaryota</taxon>
        <taxon>Discoba</taxon>
        <taxon>Euglenozoa</taxon>
        <taxon>Kinetoplastea</taxon>
        <taxon>Metakinetoplastina</taxon>
        <taxon>Eubodonida</taxon>
        <taxon>Bodonidae</taxon>
        <taxon>Bodo</taxon>
    </lineage>
</organism>
<evidence type="ECO:0000259" key="2">
    <source>
        <dbReference type="Pfam" id="PF00149"/>
    </source>
</evidence>
<evidence type="ECO:0000313" key="4">
    <source>
        <dbReference type="Proteomes" id="UP000051952"/>
    </source>
</evidence>
<name>A0A0S4JMN0_BODSA</name>
<dbReference type="OrthoDB" id="5976022at2759"/>
<dbReference type="EMBL" id="CYKH01001842">
    <property type="protein sequence ID" value="CUG90543.1"/>
    <property type="molecule type" value="Genomic_DNA"/>
</dbReference>
<evidence type="ECO:0000256" key="1">
    <source>
        <dbReference type="SAM" id="SignalP"/>
    </source>
</evidence>
<keyword evidence="4" id="KW-1185">Reference proteome</keyword>
<gene>
    <name evidence="3" type="ORF">BSAL_27440</name>
</gene>
<feature type="domain" description="Calcineurin-like phosphoesterase" evidence="2">
    <location>
        <begin position="38"/>
        <end position="257"/>
    </location>
</feature>
<dbReference type="SUPFAM" id="SSF56300">
    <property type="entry name" value="Metallo-dependent phosphatases"/>
    <property type="match status" value="1"/>
</dbReference>
<dbReference type="InterPro" id="IPR004843">
    <property type="entry name" value="Calcineurin-like_PHP"/>
</dbReference>
<feature type="signal peptide" evidence="1">
    <location>
        <begin position="1"/>
        <end position="22"/>
    </location>
</feature>
<dbReference type="OMA" id="DENDEWC"/>
<protein>
    <submittedName>
        <fullName evidence="3">Serine-threonine protein phosphatase, putative</fullName>
    </submittedName>
</protein>
<dbReference type="AlphaFoldDB" id="A0A0S4JMN0"/>
<sequence length="405" mass="44577">MNASLFATSIFVVLTLLNLASPHDGMASALFGYHPPPRLLAIGDLHGDITNAKEILKFAQIVDCEGKWIAGHDTVIQVGDVVDRGPHGHEIIDYFTTLKEDARQSGGEFIQLLGNHELMNMQGNMKFANAQTVTAFGGMESLKQAFDPITGAYGTYLTKTCDAAVLRNRTLFVHAGVLPQYAHLGVAELNRQVRNAILAKNISDPILLDDGPLWTRQIIYPAQKGNCSNLYESLKILSEYETKHGRKPVDRMVIGHTIMQDGAIHQFCDGKLIAIDIAISQYMASGGRQGILELRYDFATHTDIVTPYIQYPSQPFRQHALPAVMFPKRIPVPPFEAKEKGGVQGAALTIRTYEDSMTKSELVLLCIAFFFVAGLVASQRVKDGGKGLFSLSWLGGRRRKLEHAA</sequence>
<evidence type="ECO:0000313" key="3">
    <source>
        <dbReference type="EMBL" id="CUG90543.1"/>
    </source>
</evidence>